<keyword evidence="4" id="KW-0413">Isomerase</keyword>
<evidence type="ECO:0000256" key="2">
    <source>
        <dbReference type="ARBA" id="ARBA00022898"/>
    </source>
</evidence>
<dbReference type="CDD" id="cd00610">
    <property type="entry name" value="OAT_like"/>
    <property type="match status" value="1"/>
</dbReference>
<evidence type="ECO:0000256" key="3">
    <source>
        <dbReference type="RuleBase" id="RU003560"/>
    </source>
</evidence>
<dbReference type="Proteomes" id="UP000247465">
    <property type="component" value="Chromosome"/>
</dbReference>
<comment type="similarity">
    <text evidence="3">Belongs to the class-III pyridoxal-phosphate-dependent aminotransferase family.</text>
</comment>
<evidence type="ECO:0000256" key="1">
    <source>
        <dbReference type="ARBA" id="ARBA00001933"/>
    </source>
</evidence>
<dbReference type="Gene3D" id="3.90.1150.10">
    <property type="entry name" value="Aspartate Aminotransferase, domain 1"/>
    <property type="match status" value="1"/>
</dbReference>
<accession>A0A2Z4AQW1</accession>
<evidence type="ECO:0000313" key="4">
    <source>
        <dbReference type="EMBL" id="AWT60352.1"/>
    </source>
</evidence>
<dbReference type="GO" id="GO:0042286">
    <property type="term" value="F:glutamate-1-semialdehyde 2,1-aminomutase activity"/>
    <property type="evidence" value="ECO:0007669"/>
    <property type="project" value="UniProtKB-EC"/>
</dbReference>
<dbReference type="KEGG" id="mtar:DF168_01560"/>
<dbReference type="GO" id="GO:0008483">
    <property type="term" value="F:transaminase activity"/>
    <property type="evidence" value="ECO:0007669"/>
    <property type="project" value="InterPro"/>
</dbReference>
<reference evidence="4 5" key="1">
    <citation type="submission" date="2018-06" db="EMBL/GenBank/DDBJ databases">
        <title>Draft Genome Sequence of a Novel Marine Bacterium Related to the Verrucomicrobia.</title>
        <authorList>
            <person name="Vosseberg J."/>
            <person name="Martijn J."/>
            <person name="Ettema T.J.G."/>
        </authorList>
    </citation>
    <scope>NUCLEOTIDE SEQUENCE [LARGE SCALE GENOMIC DNA]</scope>
    <source>
        <strain evidence="4">TARA_B100001123</strain>
    </source>
</reference>
<dbReference type="PANTHER" id="PTHR43713">
    <property type="entry name" value="GLUTAMATE-1-SEMIALDEHYDE 2,1-AMINOMUTASE"/>
    <property type="match status" value="1"/>
</dbReference>
<dbReference type="InterPro" id="IPR015424">
    <property type="entry name" value="PyrdxlP-dep_Trfase"/>
</dbReference>
<dbReference type="Gene3D" id="3.40.640.10">
    <property type="entry name" value="Type I PLP-dependent aspartate aminotransferase-like (Major domain)"/>
    <property type="match status" value="1"/>
</dbReference>
<evidence type="ECO:0000313" key="5">
    <source>
        <dbReference type="Proteomes" id="UP000247465"/>
    </source>
</evidence>
<sequence length="444" mass="48466">MKSVNRLKSSAVFRRNERYIPGGVVSSIRRVEPELAFARGKGAYIWDVDGNRYVDYHAAFAPHLLGHCDGYVTEAVEKVIRSGVSLYGTGTNELEGKLAQILCTQVEALDKVEFCNTGTEASMAAVRIARAATKRDHVIVMQGGYNGAHNDVACNVLTPLDKIGPRVSPGEYPYVSLGAGVPEVHKDLVHNINFNDLDSVRYVCERYSVAALITEPILQNIGLVKPVPGYLEGLRDMADHYGFVLVFDEVKTGFRYCVGGYSQLKGINPDIAYFAKAIANGYPISVVGGKAELMDYCAHPDSARSVMVAGTYAGHPISMGAAIATLERLLENEGVVYKQLESLGQKAQDGIESIIESLGLEAVVVRQGSAFCIYFMDHAPKDWHDLAVHHNFSLDLAMRRSMIRRGIYFFPVATKQCSISAAHSEEDIDITVEALGKALLEVTA</sequence>
<name>A0A2Z4AQW1_9BACT</name>
<comment type="cofactor">
    <cofactor evidence="1">
        <name>pyridoxal 5'-phosphate</name>
        <dbReference type="ChEBI" id="CHEBI:597326"/>
    </cofactor>
</comment>
<organism evidence="4 5">
    <name type="scientific">Candidatus Moanibacter tarae</name>
    <dbReference type="NCBI Taxonomy" id="2200854"/>
    <lineage>
        <taxon>Bacteria</taxon>
        <taxon>Pseudomonadati</taxon>
        <taxon>Verrucomicrobiota</taxon>
        <taxon>Opitutia</taxon>
        <taxon>Puniceicoccales</taxon>
        <taxon>Puniceicoccales incertae sedis</taxon>
        <taxon>Candidatus Moanibacter</taxon>
    </lineage>
</organism>
<proteinExistence type="inferred from homology"/>
<protein>
    <submittedName>
        <fullName evidence="4">Glutamate-1-semialdehyde 2,1-aminomutase 1</fullName>
        <ecNumber evidence="4">5.4.3.8</ecNumber>
    </submittedName>
</protein>
<dbReference type="AlphaFoldDB" id="A0A2Z4AQW1"/>
<dbReference type="EMBL" id="CP029803">
    <property type="protein sequence ID" value="AWT60352.1"/>
    <property type="molecule type" value="Genomic_DNA"/>
</dbReference>
<dbReference type="EC" id="5.4.3.8" evidence="4"/>
<dbReference type="PANTHER" id="PTHR43713:SF3">
    <property type="entry name" value="GLUTAMATE-1-SEMIALDEHYDE 2,1-AMINOMUTASE 1, CHLOROPLASTIC-RELATED"/>
    <property type="match status" value="1"/>
</dbReference>
<dbReference type="InterPro" id="IPR005814">
    <property type="entry name" value="Aminotrans_3"/>
</dbReference>
<dbReference type="InterPro" id="IPR015421">
    <property type="entry name" value="PyrdxlP-dep_Trfase_major"/>
</dbReference>
<dbReference type="GO" id="GO:0030170">
    <property type="term" value="F:pyridoxal phosphate binding"/>
    <property type="evidence" value="ECO:0007669"/>
    <property type="project" value="InterPro"/>
</dbReference>
<dbReference type="InterPro" id="IPR015422">
    <property type="entry name" value="PyrdxlP-dep_Trfase_small"/>
</dbReference>
<gene>
    <name evidence="4" type="primary">hemL1_1</name>
    <name evidence="4" type="ORF">DF168_01560</name>
</gene>
<dbReference type="SUPFAM" id="SSF53383">
    <property type="entry name" value="PLP-dependent transferases"/>
    <property type="match status" value="1"/>
</dbReference>
<dbReference type="Pfam" id="PF00202">
    <property type="entry name" value="Aminotran_3"/>
    <property type="match status" value="1"/>
</dbReference>
<keyword evidence="2 3" id="KW-0663">Pyridoxal phosphate</keyword>